<feature type="compositionally biased region" description="Low complexity" evidence="1">
    <location>
        <begin position="10"/>
        <end position="30"/>
    </location>
</feature>
<dbReference type="AlphaFoldDB" id="A0A9W6ZCH5"/>
<evidence type="ECO:0000313" key="2">
    <source>
        <dbReference type="EMBL" id="GMH49791.1"/>
    </source>
</evidence>
<keyword evidence="3" id="KW-1185">Reference proteome</keyword>
<gene>
    <name evidence="2" type="ORF">TrRE_jg7481</name>
</gene>
<accession>A0A9W6ZCH5</accession>
<protein>
    <submittedName>
        <fullName evidence="2">Uncharacterized protein</fullName>
    </submittedName>
</protein>
<organism evidence="2 3">
    <name type="scientific">Triparma retinervis</name>
    <dbReference type="NCBI Taxonomy" id="2557542"/>
    <lineage>
        <taxon>Eukaryota</taxon>
        <taxon>Sar</taxon>
        <taxon>Stramenopiles</taxon>
        <taxon>Ochrophyta</taxon>
        <taxon>Bolidophyceae</taxon>
        <taxon>Parmales</taxon>
        <taxon>Triparmaceae</taxon>
        <taxon>Triparma</taxon>
    </lineage>
</organism>
<proteinExistence type="predicted"/>
<sequence>MSTCPFNAFPTPSSSSSPQTSSPHSSSSASSQVSALWSQILSDVPSSPPTWPSGPDLINSVKKSDYNKILSQTADYNSTLETPKALCPNGGICLISMKITSPNFTGLLSPGHRHHGILRMTSALQAPTSGVLSSLVSLVLPHSPALFPCCAVKFPREGVQSGNLLFAGKKTGQEGDFFFEKSVCTLLTEKVSWSFRWILNIFRAYSRYPTELGVSDFTRFGEDGVEAVENRFPFAIALKSNLKVEDFERTEGSMFVDDLIQIPRGTVVYGVYCVRDPTRMEEVQRIGEIRTESAVVLSGGDSGIFFKHQRREEDFEIMSDWREWRAGRRGEIGSSWFDNWGDDGR</sequence>
<dbReference type="Proteomes" id="UP001165082">
    <property type="component" value="Unassembled WGS sequence"/>
</dbReference>
<name>A0A9W6ZCH5_9STRA</name>
<comment type="caution">
    <text evidence="2">The sequence shown here is derived from an EMBL/GenBank/DDBJ whole genome shotgun (WGS) entry which is preliminary data.</text>
</comment>
<feature type="region of interest" description="Disordered" evidence="1">
    <location>
        <begin position="1"/>
        <end position="30"/>
    </location>
</feature>
<reference evidence="2" key="1">
    <citation type="submission" date="2022-07" db="EMBL/GenBank/DDBJ databases">
        <title>Genome analysis of Parmales, a sister group of diatoms, reveals the evolutionary specialization of diatoms from phago-mixotrophs to photoautotrophs.</title>
        <authorList>
            <person name="Ban H."/>
            <person name="Sato S."/>
            <person name="Yoshikawa S."/>
            <person name="Kazumasa Y."/>
            <person name="Nakamura Y."/>
            <person name="Ichinomiya M."/>
            <person name="Saitoh K."/>
            <person name="Sato N."/>
            <person name="Blanc-Mathieu R."/>
            <person name="Endo H."/>
            <person name="Kuwata A."/>
            <person name="Ogata H."/>
        </authorList>
    </citation>
    <scope>NUCLEOTIDE SEQUENCE</scope>
</reference>
<evidence type="ECO:0000313" key="3">
    <source>
        <dbReference type="Proteomes" id="UP001165082"/>
    </source>
</evidence>
<dbReference type="EMBL" id="BRXZ01000649">
    <property type="protein sequence ID" value="GMH49791.1"/>
    <property type="molecule type" value="Genomic_DNA"/>
</dbReference>
<dbReference type="OrthoDB" id="199114at2759"/>
<evidence type="ECO:0000256" key="1">
    <source>
        <dbReference type="SAM" id="MobiDB-lite"/>
    </source>
</evidence>